<comment type="caution">
    <text evidence="1">The sequence shown here is derived from an EMBL/GenBank/DDBJ whole genome shotgun (WGS) entry which is preliminary data.</text>
</comment>
<name>A0ACB7VG65_DIOAL</name>
<sequence length="711" mass="78925">MALFFDLRIPFLESGGSPAPEIKARKDARLRAVVMAMELGYAGVAYERCFRGVLSERDRCKIPPFPLSSLLAAAPALHSTVSFHRNLLGSPLSSPFRQYTRLTVLVDSLPSIAALNSGNPLLRSYDIVAARPLNQTAFEQACQTSEVDLISIDFSQKLPFRLKLPMIEAAIKRGVYFEITYADLILDVSRRQMLSEAKLLVDWTRGRNIIISSAAPNANALRGPYDIINLSVVLLGFSMEKAKAAISKNCRSLLENALRKKHFYKEAIRIERIPDVQADTKSSWLGNWNDWDPISSGENDLPPLDDIAKFFSAASNLPKSSAIDFKSAVDDMQLRSFLSGVKLDTHLTGADSSNLSSDSSEKPSLSSVADEFPCATEKNYQQPNIVQFPFVDNMSMTMGPLEHQCEPEHVLAAKSDMETVMVDAEEPGMAVASRDDILATEGNPNSPDTNLMQSFHFKNTKPSVPYTEVGESSNEPDVILISAEKQNDDAMELEDVVPYQSSDKISPNDVEECIIVPLENYSASEQVGKRVEEREQNNNTIDIVLQPGKLVTSAISSVGQVIPEDAFDRMEERSAILSSDQVIPEDAFKKTEELSAISSVDQVITEDASKKTEEMREEVVLAEKDALVMEVLATIEKQKQSLPAANFDDNQSRKFKSGKGRQKEKMLHPVFFCYSGGFCWTCLKISEQLLFRLIQRHANSRGVFKAFSWTS</sequence>
<reference evidence="2" key="1">
    <citation type="journal article" date="2022" name="Nat. Commun.">
        <title>Chromosome evolution and the genetic basis of agronomically important traits in greater yam.</title>
        <authorList>
            <person name="Bredeson J.V."/>
            <person name="Lyons J.B."/>
            <person name="Oniyinde I.O."/>
            <person name="Okereke N.R."/>
            <person name="Kolade O."/>
            <person name="Nnabue I."/>
            <person name="Nwadili C.O."/>
            <person name="Hribova E."/>
            <person name="Parker M."/>
            <person name="Nwogha J."/>
            <person name="Shu S."/>
            <person name="Carlson J."/>
            <person name="Kariba R."/>
            <person name="Muthemba S."/>
            <person name="Knop K."/>
            <person name="Barton G.J."/>
            <person name="Sherwood A.V."/>
            <person name="Lopez-Montes A."/>
            <person name="Asiedu R."/>
            <person name="Jamnadass R."/>
            <person name="Muchugi A."/>
            <person name="Goodstein D."/>
            <person name="Egesi C.N."/>
            <person name="Featherston J."/>
            <person name="Asfaw A."/>
            <person name="Simpson G.G."/>
            <person name="Dolezel J."/>
            <person name="Hendre P.S."/>
            <person name="Van Deynze A."/>
            <person name="Kumar P.L."/>
            <person name="Obidiegwu J.E."/>
            <person name="Bhattacharjee R."/>
            <person name="Rokhsar D.S."/>
        </authorList>
    </citation>
    <scope>NUCLEOTIDE SEQUENCE [LARGE SCALE GENOMIC DNA]</scope>
    <source>
        <strain evidence="2">cv. TDa95/00328</strain>
    </source>
</reference>
<organism evidence="1 2">
    <name type="scientific">Dioscorea alata</name>
    <name type="common">Purple yam</name>
    <dbReference type="NCBI Taxonomy" id="55571"/>
    <lineage>
        <taxon>Eukaryota</taxon>
        <taxon>Viridiplantae</taxon>
        <taxon>Streptophyta</taxon>
        <taxon>Embryophyta</taxon>
        <taxon>Tracheophyta</taxon>
        <taxon>Spermatophyta</taxon>
        <taxon>Magnoliopsida</taxon>
        <taxon>Liliopsida</taxon>
        <taxon>Dioscoreales</taxon>
        <taxon>Dioscoreaceae</taxon>
        <taxon>Dioscorea</taxon>
    </lineage>
</organism>
<keyword evidence="2" id="KW-1185">Reference proteome</keyword>
<evidence type="ECO:0000313" key="2">
    <source>
        <dbReference type="Proteomes" id="UP000827976"/>
    </source>
</evidence>
<keyword evidence="1" id="KW-0378">Hydrolase</keyword>
<dbReference type="Proteomes" id="UP000827976">
    <property type="component" value="Chromosome 9"/>
</dbReference>
<dbReference type="EC" id="3.1.26.5" evidence="1"/>
<accession>A0ACB7VG65</accession>
<protein>
    <submittedName>
        <fullName evidence="1">Ribonuclease P protein</fullName>
        <ecNumber evidence="1">3.1.26.5</ecNumber>
    </submittedName>
</protein>
<dbReference type="EMBL" id="CM037019">
    <property type="protein sequence ID" value="KAH7672662.1"/>
    <property type="molecule type" value="Genomic_DNA"/>
</dbReference>
<gene>
    <name evidence="1" type="ORF">IHE45_09G070800</name>
</gene>
<evidence type="ECO:0000313" key="1">
    <source>
        <dbReference type="EMBL" id="KAH7672662.1"/>
    </source>
</evidence>
<proteinExistence type="predicted"/>